<feature type="non-terminal residue" evidence="1">
    <location>
        <position position="50"/>
    </location>
</feature>
<name>A0AA38CVZ4_TAXCH</name>
<organism evidence="1 2">
    <name type="scientific">Taxus chinensis</name>
    <name type="common">Chinese yew</name>
    <name type="synonym">Taxus wallichiana var. chinensis</name>
    <dbReference type="NCBI Taxonomy" id="29808"/>
    <lineage>
        <taxon>Eukaryota</taxon>
        <taxon>Viridiplantae</taxon>
        <taxon>Streptophyta</taxon>
        <taxon>Embryophyta</taxon>
        <taxon>Tracheophyta</taxon>
        <taxon>Spermatophyta</taxon>
        <taxon>Pinopsida</taxon>
        <taxon>Pinidae</taxon>
        <taxon>Conifers II</taxon>
        <taxon>Cupressales</taxon>
        <taxon>Taxaceae</taxon>
        <taxon>Taxus</taxon>
    </lineage>
</organism>
<dbReference type="AlphaFoldDB" id="A0AA38CVZ4"/>
<protein>
    <submittedName>
        <fullName evidence="1">Uncharacterized protein</fullName>
    </submittedName>
</protein>
<gene>
    <name evidence="1" type="ORF">KI387_008288</name>
</gene>
<reference evidence="1 2" key="1">
    <citation type="journal article" date="2021" name="Nat. Plants">
        <title>The Taxus genome provides insights into paclitaxel biosynthesis.</title>
        <authorList>
            <person name="Xiong X."/>
            <person name="Gou J."/>
            <person name="Liao Q."/>
            <person name="Li Y."/>
            <person name="Zhou Q."/>
            <person name="Bi G."/>
            <person name="Li C."/>
            <person name="Du R."/>
            <person name="Wang X."/>
            <person name="Sun T."/>
            <person name="Guo L."/>
            <person name="Liang H."/>
            <person name="Lu P."/>
            <person name="Wu Y."/>
            <person name="Zhang Z."/>
            <person name="Ro D.K."/>
            <person name="Shang Y."/>
            <person name="Huang S."/>
            <person name="Yan J."/>
        </authorList>
    </citation>
    <scope>NUCLEOTIDE SEQUENCE [LARGE SCALE GENOMIC DNA]</scope>
    <source>
        <strain evidence="1">Ta-2019</strain>
    </source>
</reference>
<accession>A0AA38CVZ4</accession>
<dbReference type="EMBL" id="JAHRHJ020000008">
    <property type="protein sequence ID" value="KAH9303884.1"/>
    <property type="molecule type" value="Genomic_DNA"/>
</dbReference>
<keyword evidence="2" id="KW-1185">Reference proteome</keyword>
<feature type="non-terminal residue" evidence="1">
    <location>
        <position position="1"/>
    </location>
</feature>
<sequence>PYRRWEVHLPQLPPRLLSCSVRTRSMNIQRSVSRAWLFLLGEARFSKIAK</sequence>
<dbReference type="Proteomes" id="UP000824469">
    <property type="component" value="Unassembled WGS sequence"/>
</dbReference>
<evidence type="ECO:0000313" key="1">
    <source>
        <dbReference type="EMBL" id="KAH9303884.1"/>
    </source>
</evidence>
<evidence type="ECO:0000313" key="2">
    <source>
        <dbReference type="Proteomes" id="UP000824469"/>
    </source>
</evidence>
<proteinExistence type="predicted"/>
<comment type="caution">
    <text evidence="1">The sequence shown here is derived from an EMBL/GenBank/DDBJ whole genome shotgun (WGS) entry which is preliminary data.</text>
</comment>